<sequence>MTSIYGFDKIERDVEKAIPNKRPPTAQLNTELPLKKPLSKFIHDYAKEKLPIEAFNHSVRVYLYSLAIIHDQFPDWKLDHEVIFVTSLLHDIGTTDHNLKATKMSFEFYGGIISRDLILKQTDCNQEFADAVTEAIIRHQDLGESGYITTLGLILQISTILDNVGKNTDLIHKDTLNVINKKYSREGWLSCFANVIESENKLKPWSHTTSLGINDFKSGVLGNKVNYEKL</sequence>
<name>A0A9W4XK59_9ASCO</name>
<comment type="cofactor">
    <cofactor evidence="1">
        <name>Zn(2+)</name>
        <dbReference type="ChEBI" id="CHEBI:29105"/>
    </cofactor>
</comment>
<evidence type="ECO:0000313" key="10">
    <source>
        <dbReference type="Proteomes" id="UP001152885"/>
    </source>
</evidence>
<accession>A0A9W4XK59</accession>
<dbReference type="PANTHER" id="PTHR35569:SF1">
    <property type="entry name" value="CYANAMIDE HYDRATASE DDI2-RELATED"/>
    <property type="match status" value="1"/>
</dbReference>
<evidence type="ECO:0000256" key="4">
    <source>
        <dbReference type="ARBA" id="ARBA00036058"/>
    </source>
</evidence>
<dbReference type="Pfam" id="PF01966">
    <property type="entry name" value="HD"/>
    <property type="match status" value="1"/>
</dbReference>
<evidence type="ECO:0000256" key="6">
    <source>
        <dbReference type="ARBA" id="ARBA00056826"/>
    </source>
</evidence>
<dbReference type="EMBL" id="CANTUO010000001">
    <property type="protein sequence ID" value="CAI5756740.1"/>
    <property type="molecule type" value="Genomic_DNA"/>
</dbReference>
<dbReference type="GO" id="GO:0018820">
    <property type="term" value="F:cyanamide hydratase activity"/>
    <property type="evidence" value="ECO:0007669"/>
    <property type="project" value="UniProtKB-EC"/>
</dbReference>
<dbReference type="InterPro" id="IPR006674">
    <property type="entry name" value="HD_domain"/>
</dbReference>
<evidence type="ECO:0000256" key="7">
    <source>
        <dbReference type="ARBA" id="ARBA00061079"/>
    </source>
</evidence>
<dbReference type="FunFam" id="1.10.3210.10:FF:000027">
    <property type="entry name" value="Urea hydro-lyase/cyanamide hydratase"/>
    <property type="match status" value="1"/>
</dbReference>
<dbReference type="Proteomes" id="UP001152885">
    <property type="component" value="Unassembled WGS sequence"/>
</dbReference>
<keyword evidence="10" id="KW-1185">Reference proteome</keyword>
<dbReference type="AlphaFoldDB" id="A0A9W4XK59"/>
<dbReference type="CDD" id="cd00077">
    <property type="entry name" value="HDc"/>
    <property type="match status" value="1"/>
</dbReference>
<dbReference type="InterPro" id="IPR017771">
    <property type="entry name" value="Cyanamide_hydratase_HD"/>
</dbReference>
<reference evidence="9" key="1">
    <citation type="submission" date="2022-12" db="EMBL/GenBank/DDBJ databases">
        <authorList>
            <person name="Brejova B."/>
        </authorList>
    </citation>
    <scope>NUCLEOTIDE SEQUENCE</scope>
</reference>
<keyword evidence="3" id="KW-0862">Zinc</keyword>
<dbReference type="NCBIfam" id="TIGR03401">
    <property type="entry name" value="cyanamide_fam"/>
    <property type="match status" value="1"/>
</dbReference>
<proteinExistence type="inferred from homology"/>
<comment type="similarity">
    <text evidence="7">Belongs to the cyanamide dehydrase family.</text>
</comment>
<evidence type="ECO:0000313" key="9">
    <source>
        <dbReference type="EMBL" id="CAI5756740.1"/>
    </source>
</evidence>
<dbReference type="OrthoDB" id="10033309at2759"/>
<dbReference type="SUPFAM" id="SSF109604">
    <property type="entry name" value="HD-domain/PDEase-like"/>
    <property type="match status" value="1"/>
</dbReference>
<dbReference type="Gene3D" id="1.10.3210.10">
    <property type="entry name" value="Hypothetical protein af1432"/>
    <property type="match status" value="1"/>
</dbReference>
<dbReference type="GO" id="GO:0018890">
    <property type="term" value="P:cyanamide metabolic process"/>
    <property type="evidence" value="ECO:0007669"/>
    <property type="project" value="UniProtKB-ARBA"/>
</dbReference>
<dbReference type="EC" id="4.2.1.69" evidence="5"/>
<comment type="caution">
    <text evidence="9">The sequence shown here is derived from an EMBL/GenBank/DDBJ whole genome shotgun (WGS) entry which is preliminary data.</text>
</comment>
<organism evidence="9 10">
    <name type="scientific">Candida verbasci</name>
    <dbReference type="NCBI Taxonomy" id="1227364"/>
    <lineage>
        <taxon>Eukaryota</taxon>
        <taxon>Fungi</taxon>
        <taxon>Dikarya</taxon>
        <taxon>Ascomycota</taxon>
        <taxon>Saccharomycotina</taxon>
        <taxon>Pichiomycetes</taxon>
        <taxon>Debaryomycetaceae</taxon>
        <taxon>Candida/Lodderomyces clade</taxon>
        <taxon>Candida</taxon>
    </lineage>
</organism>
<comment type="function">
    <text evidence="6">Cyanamide hydratase involved in the detoxification and/or utilization of cyanamide, a toxic nitrile compound distributed widely in the environment.</text>
</comment>
<dbReference type="PROSITE" id="PS51831">
    <property type="entry name" value="HD"/>
    <property type="match status" value="1"/>
</dbReference>
<feature type="domain" description="HD" evidence="8">
    <location>
        <begin position="54"/>
        <end position="164"/>
    </location>
</feature>
<evidence type="ECO:0000256" key="2">
    <source>
        <dbReference type="ARBA" id="ARBA00011643"/>
    </source>
</evidence>
<gene>
    <name evidence="9" type="ORF">CANVERA_P1258</name>
</gene>
<dbReference type="InterPro" id="IPR003607">
    <property type="entry name" value="HD/PDEase_dom"/>
</dbReference>
<evidence type="ECO:0000256" key="5">
    <source>
        <dbReference type="ARBA" id="ARBA00039139"/>
    </source>
</evidence>
<dbReference type="PANTHER" id="PTHR35569">
    <property type="entry name" value="CYANAMIDE HYDRATASE DDI2-RELATED"/>
    <property type="match status" value="1"/>
</dbReference>
<evidence type="ECO:0000256" key="3">
    <source>
        <dbReference type="ARBA" id="ARBA00022833"/>
    </source>
</evidence>
<comment type="catalytic activity">
    <reaction evidence="4">
        <text>urea = cyanamide + H2O</text>
        <dbReference type="Rhea" id="RHEA:23056"/>
        <dbReference type="ChEBI" id="CHEBI:15377"/>
        <dbReference type="ChEBI" id="CHEBI:16199"/>
        <dbReference type="ChEBI" id="CHEBI:16698"/>
        <dbReference type="EC" id="4.2.1.69"/>
    </reaction>
</comment>
<evidence type="ECO:0000259" key="8">
    <source>
        <dbReference type="PROSITE" id="PS51831"/>
    </source>
</evidence>
<protein>
    <recommendedName>
        <fullName evidence="5">cyanamide hydratase</fullName>
        <ecNumber evidence="5">4.2.1.69</ecNumber>
    </recommendedName>
</protein>
<evidence type="ECO:0000256" key="1">
    <source>
        <dbReference type="ARBA" id="ARBA00001947"/>
    </source>
</evidence>
<comment type="subunit">
    <text evidence="2">Homohexamer.</text>
</comment>